<name>A0A2H1VI88_SPOFR</name>
<dbReference type="AlphaFoldDB" id="A0A2H1VI88"/>
<proteinExistence type="predicted"/>
<gene>
    <name evidence="1" type="ORF">SFRICE_012193</name>
</gene>
<protein>
    <submittedName>
        <fullName evidence="1">SFRICE_012193</fullName>
    </submittedName>
</protein>
<sequence>MPATHFLALVETDSAKLCFLYGKMRAMDVCYGCPAIEHTYYLMVSNSRRPWTLETPEALQGCCSGIGDGEDWEGGNWASGNLTHTTKHNASVVSRRFSVRPWYHSGRAGPFVPKHDSPTFKNLSQKYRNRGGNHPMTSIALGEVRGSVRLLRTKNHPVPTPACRAGAPVNPLGSPQLRIRRQLYRPHLWWSDGSLRRTRNATRRPYFPVSEYHPSLGEVRGSDTLLLNKKPAKCESDSLMKGSVTANGRTDGRTDRHDESIKVPFFAIWLRNPKKPPRPFFLKRKNHPMISSTLGEARESVRLLLTKNHHVPTPAFRAGAPQGVYLVAHVSNGTESGLLTQPDDPYPANSRFNGIQVLELKAILWNALNAGVMLAKEKAGRVNKRISLRHSCRQRHEKNEKSPGKLTT</sequence>
<organism evidence="1">
    <name type="scientific">Spodoptera frugiperda</name>
    <name type="common">Fall armyworm</name>
    <dbReference type="NCBI Taxonomy" id="7108"/>
    <lineage>
        <taxon>Eukaryota</taxon>
        <taxon>Metazoa</taxon>
        <taxon>Ecdysozoa</taxon>
        <taxon>Arthropoda</taxon>
        <taxon>Hexapoda</taxon>
        <taxon>Insecta</taxon>
        <taxon>Pterygota</taxon>
        <taxon>Neoptera</taxon>
        <taxon>Endopterygota</taxon>
        <taxon>Lepidoptera</taxon>
        <taxon>Glossata</taxon>
        <taxon>Ditrysia</taxon>
        <taxon>Noctuoidea</taxon>
        <taxon>Noctuidae</taxon>
        <taxon>Amphipyrinae</taxon>
        <taxon>Spodoptera</taxon>
    </lineage>
</organism>
<evidence type="ECO:0000313" key="1">
    <source>
        <dbReference type="EMBL" id="SOQ40543.1"/>
    </source>
</evidence>
<reference evidence="1" key="1">
    <citation type="submission" date="2016-07" db="EMBL/GenBank/DDBJ databases">
        <authorList>
            <person name="Bretaudeau A."/>
        </authorList>
    </citation>
    <scope>NUCLEOTIDE SEQUENCE</scope>
    <source>
        <strain evidence="1">Rice</strain>
        <tissue evidence="1">Whole body</tissue>
    </source>
</reference>
<accession>A0A2H1VI88</accession>
<dbReference type="EMBL" id="ODYU01002702">
    <property type="protein sequence ID" value="SOQ40543.1"/>
    <property type="molecule type" value="Genomic_DNA"/>
</dbReference>